<evidence type="ECO:0000256" key="4">
    <source>
        <dbReference type="ARBA" id="ARBA00038314"/>
    </source>
</evidence>
<dbReference type="SUPFAM" id="SSF53335">
    <property type="entry name" value="S-adenosyl-L-methionine-dependent methyltransferases"/>
    <property type="match status" value="1"/>
</dbReference>
<evidence type="ECO:0000313" key="5">
    <source>
        <dbReference type="EMBL" id="KAF7367631.1"/>
    </source>
</evidence>
<gene>
    <name evidence="5" type="ORF">MSAN_00826700</name>
</gene>
<dbReference type="EMBL" id="JACAZH010000005">
    <property type="protein sequence ID" value="KAF7367631.1"/>
    <property type="molecule type" value="Genomic_DNA"/>
</dbReference>
<keyword evidence="5" id="KW-0489">Methyltransferase</keyword>
<keyword evidence="3" id="KW-0949">S-adenosyl-L-methionine</keyword>
<dbReference type="PANTHER" id="PTHR35897:SF1">
    <property type="entry name" value="METHYLTRANSFERASE AUSD"/>
    <property type="match status" value="1"/>
</dbReference>
<organism evidence="5 6">
    <name type="scientific">Mycena sanguinolenta</name>
    <dbReference type="NCBI Taxonomy" id="230812"/>
    <lineage>
        <taxon>Eukaryota</taxon>
        <taxon>Fungi</taxon>
        <taxon>Dikarya</taxon>
        <taxon>Basidiomycota</taxon>
        <taxon>Agaricomycotina</taxon>
        <taxon>Agaricomycetes</taxon>
        <taxon>Agaricomycetidae</taxon>
        <taxon>Agaricales</taxon>
        <taxon>Marasmiineae</taxon>
        <taxon>Mycenaceae</taxon>
        <taxon>Mycena</taxon>
    </lineage>
</organism>
<dbReference type="InterPro" id="IPR051654">
    <property type="entry name" value="Meroterpenoid_MTases"/>
</dbReference>
<evidence type="ECO:0000313" key="6">
    <source>
        <dbReference type="Proteomes" id="UP000623467"/>
    </source>
</evidence>
<comment type="similarity">
    <text evidence="4">Belongs to the class I-like SAM-binding methyltransferase superfamily.</text>
</comment>
<comment type="caution">
    <text evidence="5">The sequence shown here is derived from an EMBL/GenBank/DDBJ whole genome shotgun (WGS) entry which is preliminary data.</text>
</comment>
<evidence type="ECO:0000256" key="1">
    <source>
        <dbReference type="ARBA" id="ARBA00005179"/>
    </source>
</evidence>
<dbReference type="Gene3D" id="3.40.50.150">
    <property type="entry name" value="Vaccinia Virus protein VP39"/>
    <property type="match status" value="1"/>
</dbReference>
<dbReference type="InterPro" id="IPR029063">
    <property type="entry name" value="SAM-dependent_MTases_sf"/>
</dbReference>
<evidence type="ECO:0000256" key="2">
    <source>
        <dbReference type="ARBA" id="ARBA00022679"/>
    </source>
</evidence>
<reference evidence="5" key="1">
    <citation type="submission" date="2020-05" db="EMBL/GenBank/DDBJ databases">
        <title>Mycena genomes resolve the evolution of fungal bioluminescence.</title>
        <authorList>
            <person name="Tsai I.J."/>
        </authorList>
    </citation>
    <scope>NUCLEOTIDE SEQUENCE</scope>
    <source>
        <strain evidence="5">160909Yilan</strain>
    </source>
</reference>
<proteinExistence type="inferred from homology"/>
<comment type="pathway">
    <text evidence="1">Secondary metabolite biosynthesis.</text>
</comment>
<accession>A0A8H7DDJ9</accession>
<dbReference type="Proteomes" id="UP000623467">
    <property type="component" value="Unassembled WGS sequence"/>
</dbReference>
<sequence length="294" mass="32719">MAQFNLPPLDDSLYREGRVAFIRQETGIQDSEALKQHIIAVQKKAYAVKGFPCVRYFAFAWWVVVWERISELPAYREALKLGREREGAILLDIGCCCGADIRKVARDGWPVQNLIASDLYAGFWDVGHELFRSTPETFPVAFLPGDALDPNFLQPFAPLGAASQLTDSPPALASLTTLTPLRGRLSAIYVSSVFHLLSEAQQPKLAQSLAGLLSPLPGSLIFGCNLGEKVTGRVLLNQIQPMLRFCHSPESWIALWEGIFGKGTVKVEVELIKKREMSDDGVDYNWLVWSVTRL</sequence>
<protein>
    <submittedName>
        <fullName evidence="5">Methyltransferase ausD</fullName>
    </submittedName>
</protein>
<keyword evidence="2 5" id="KW-0808">Transferase</keyword>
<keyword evidence="6" id="KW-1185">Reference proteome</keyword>
<evidence type="ECO:0000256" key="3">
    <source>
        <dbReference type="ARBA" id="ARBA00022691"/>
    </source>
</evidence>
<dbReference type="AlphaFoldDB" id="A0A8H7DDJ9"/>
<dbReference type="GO" id="GO:0032259">
    <property type="term" value="P:methylation"/>
    <property type="evidence" value="ECO:0007669"/>
    <property type="project" value="UniProtKB-KW"/>
</dbReference>
<name>A0A8H7DDJ9_9AGAR</name>
<dbReference type="OrthoDB" id="2094832at2759"/>
<dbReference type="GO" id="GO:0008168">
    <property type="term" value="F:methyltransferase activity"/>
    <property type="evidence" value="ECO:0007669"/>
    <property type="project" value="UniProtKB-KW"/>
</dbReference>
<dbReference type="PANTHER" id="PTHR35897">
    <property type="entry name" value="METHYLTRANSFERASE AUSD"/>
    <property type="match status" value="1"/>
</dbReference>